<comment type="caution">
    <text evidence="1">The sequence shown here is derived from an EMBL/GenBank/DDBJ whole genome shotgun (WGS) entry which is preliminary data.</text>
</comment>
<protein>
    <recommendedName>
        <fullName evidence="3">XRE family transcriptional regulator</fullName>
    </recommendedName>
</protein>
<dbReference type="InterPro" id="IPR001387">
    <property type="entry name" value="Cro/C1-type_HTH"/>
</dbReference>
<dbReference type="CDD" id="cd00093">
    <property type="entry name" value="HTH_XRE"/>
    <property type="match status" value="1"/>
</dbReference>
<evidence type="ECO:0000313" key="1">
    <source>
        <dbReference type="EMBL" id="GIH08877.1"/>
    </source>
</evidence>
<evidence type="ECO:0000313" key="2">
    <source>
        <dbReference type="Proteomes" id="UP000612899"/>
    </source>
</evidence>
<keyword evidence="2" id="KW-1185">Reference proteome</keyword>
<evidence type="ECO:0008006" key="3">
    <source>
        <dbReference type="Google" id="ProtNLM"/>
    </source>
</evidence>
<accession>A0A8J3VJV3</accession>
<proteinExistence type="predicted"/>
<name>A0A8J3VJV3_9ACTN</name>
<dbReference type="RefSeq" id="WP_203912623.1">
    <property type="nucleotide sequence ID" value="NZ_BONY01000057.1"/>
</dbReference>
<dbReference type="Proteomes" id="UP000612899">
    <property type="component" value="Unassembled WGS sequence"/>
</dbReference>
<dbReference type="AlphaFoldDB" id="A0A8J3VJV3"/>
<organism evidence="1 2">
    <name type="scientific">Rhizocola hellebori</name>
    <dbReference type="NCBI Taxonomy" id="1392758"/>
    <lineage>
        <taxon>Bacteria</taxon>
        <taxon>Bacillati</taxon>
        <taxon>Actinomycetota</taxon>
        <taxon>Actinomycetes</taxon>
        <taxon>Micromonosporales</taxon>
        <taxon>Micromonosporaceae</taxon>
        <taxon>Rhizocola</taxon>
    </lineage>
</organism>
<gene>
    <name evidence="1" type="ORF">Rhe02_69440</name>
</gene>
<dbReference type="EMBL" id="BONY01000057">
    <property type="protein sequence ID" value="GIH08877.1"/>
    <property type="molecule type" value="Genomic_DNA"/>
</dbReference>
<reference evidence="1" key="1">
    <citation type="submission" date="2021-01" db="EMBL/GenBank/DDBJ databases">
        <title>Whole genome shotgun sequence of Rhizocola hellebori NBRC 109834.</title>
        <authorList>
            <person name="Komaki H."/>
            <person name="Tamura T."/>
        </authorList>
    </citation>
    <scope>NUCLEOTIDE SEQUENCE</scope>
    <source>
        <strain evidence="1">NBRC 109834</strain>
    </source>
</reference>
<sequence>MASANRTLSADVIEALTYWPDSYGLGKDVPTDPVDLSVLPPLFDALLLELPWWNRDWKVTHVEHGRPSEVASDHDRSMTGFTEVSVPGFVGTESGDALPFFARVRFEGDQLIRFQAKIGDMVLGPANAPAGQPEPHPFGKVFSKLMDLRGISIRDAAVQSVRSMSTINILRSGRWNPHPILVREIAAVLSMSEEDVAAIAGLDD</sequence>